<name>A0A409WYK8_9AGAR</name>
<feature type="compositionally biased region" description="Polar residues" evidence="1">
    <location>
        <begin position="96"/>
        <end position="111"/>
    </location>
</feature>
<feature type="compositionally biased region" description="Polar residues" evidence="1">
    <location>
        <begin position="284"/>
        <end position="301"/>
    </location>
</feature>
<feature type="compositionally biased region" description="Basic and acidic residues" evidence="1">
    <location>
        <begin position="65"/>
        <end position="79"/>
    </location>
</feature>
<protein>
    <submittedName>
        <fullName evidence="2">Uncharacterized protein</fullName>
    </submittedName>
</protein>
<feature type="region of interest" description="Disordered" evidence="1">
    <location>
        <begin position="402"/>
        <end position="441"/>
    </location>
</feature>
<feature type="region of interest" description="Disordered" evidence="1">
    <location>
        <begin position="91"/>
        <end position="264"/>
    </location>
</feature>
<feature type="non-terminal residue" evidence="2">
    <location>
        <position position="1"/>
    </location>
</feature>
<organism evidence="2 3">
    <name type="scientific">Panaeolus cyanescens</name>
    <dbReference type="NCBI Taxonomy" id="181874"/>
    <lineage>
        <taxon>Eukaryota</taxon>
        <taxon>Fungi</taxon>
        <taxon>Dikarya</taxon>
        <taxon>Basidiomycota</taxon>
        <taxon>Agaricomycotina</taxon>
        <taxon>Agaricomycetes</taxon>
        <taxon>Agaricomycetidae</taxon>
        <taxon>Agaricales</taxon>
        <taxon>Agaricineae</taxon>
        <taxon>Galeropsidaceae</taxon>
        <taxon>Panaeolus</taxon>
    </lineage>
</organism>
<reference evidence="2 3" key="1">
    <citation type="journal article" date="2018" name="Evol. Lett.">
        <title>Horizontal gene cluster transfer increased hallucinogenic mushroom diversity.</title>
        <authorList>
            <person name="Reynolds H.T."/>
            <person name="Vijayakumar V."/>
            <person name="Gluck-Thaler E."/>
            <person name="Korotkin H.B."/>
            <person name="Matheny P.B."/>
            <person name="Slot J.C."/>
        </authorList>
    </citation>
    <scope>NUCLEOTIDE SEQUENCE [LARGE SCALE GENOMIC DNA]</scope>
    <source>
        <strain evidence="2 3">2629</strain>
    </source>
</reference>
<gene>
    <name evidence="2" type="ORF">CVT24_005110</name>
</gene>
<proteinExistence type="predicted"/>
<dbReference type="InParanoid" id="A0A409WYK8"/>
<dbReference type="Proteomes" id="UP000284842">
    <property type="component" value="Unassembled WGS sequence"/>
</dbReference>
<accession>A0A409WYK8</accession>
<feature type="compositionally biased region" description="Polar residues" evidence="1">
    <location>
        <begin position="253"/>
        <end position="263"/>
    </location>
</feature>
<dbReference type="OrthoDB" id="3268221at2759"/>
<feature type="region of interest" description="Disordered" evidence="1">
    <location>
        <begin position="359"/>
        <end position="381"/>
    </location>
</feature>
<feature type="compositionally biased region" description="Pro residues" evidence="1">
    <location>
        <begin position="1"/>
        <end position="12"/>
    </location>
</feature>
<feature type="compositionally biased region" description="Polar residues" evidence="1">
    <location>
        <begin position="121"/>
        <end position="134"/>
    </location>
</feature>
<feature type="compositionally biased region" description="Polar residues" evidence="1">
    <location>
        <begin position="30"/>
        <end position="45"/>
    </location>
</feature>
<evidence type="ECO:0000313" key="3">
    <source>
        <dbReference type="Proteomes" id="UP000284842"/>
    </source>
</evidence>
<feature type="region of interest" description="Disordered" evidence="1">
    <location>
        <begin position="284"/>
        <end position="312"/>
    </location>
</feature>
<evidence type="ECO:0000313" key="2">
    <source>
        <dbReference type="EMBL" id="PPQ83605.1"/>
    </source>
</evidence>
<dbReference type="AlphaFoldDB" id="A0A409WYK8"/>
<keyword evidence="3" id="KW-1185">Reference proteome</keyword>
<feature type="compositionally biased region" description="Polar residues" evidence="1">
    <location>
        <begin position="202"/>
        <end position="218"/>
    </location>
</feature>
<feature type="region of interest" description="Disordered" evidence="1">
    <location>
        <begin position="1"/>
        <end position="79"/>
    </location>
</feature>
<comment type="caution">
    <text evidence="2">The sequence shown here is derived from an EMBL/GenBank/DDBJ whole genome shotgun (WGS) entry which is preliminary data.</text>
</comment>
<sequence length="491" mass="53125">LPAPTAPPPPLPRKSTAKREPIQLRDPGYISTSTPRIQRSKTPGPSTVPGVYKNPRLAVEDEEETRERNLARQTDREKRYKAVVAGVSSSAAWGSPTYTTTEPADSTLGNSNRRDTMFTGIGNSTRFSELQMLSSPVDDDRDDRRPTRTPGPELGNDPAYRQRVVYGRPNTRSRDGDEDEEGENMAGRGAGRMRGRGDAADSNMTTSRQWRITNSSTPVGAEPRGGGGVYGNPLASRRNETNNVESPRRNIVSPISTTLSPSSRPRAVVQPVGLMNTLVGANFATPQSQGYSRPQTHQNQQRPHHNPLSFDVQPARSPRIGGMQAMHGSSYSPHLHQRDNLLHPDDRVIEFEGPRRRLERSGSNVSVPGIQVETPSSHGEPAHLEPIAIDPVMLTPEVHSSPLPTIIEPPASTSPPHQPSNGGGLGLYTPQGSSSNPTHHLRVDTNVGAADERDVKLITGVVNDGNFPPGFVPLSPIPLFDEEGRVAIAGA</sequence>
<evidence type="ECO:0000256" key="1">
    <source>
        <dbReference type="SAM" id="MobiDB-lite"/>
    </source>
</evidence>
<dbReference type="EMBL" id="NHTK01005010">
    <property type="protein sequence ID" value="PPQ83605.1"/>
    <property type="molecule type" value="Genomic_DNA"/>
</dbReference>